<dbReference type="InterPro" id="IPR006015">
    <property type="entry name" value="Universal_stress_UspA"/>
</dbReference>
<dbReference type="InterPro" id="IPR006016">
    <property type="entry name" value="UspA"/>
</dbReference>
<dbReference type="SUPFAM" id="SSF46934">
    <property type="entry name" value="UBA-like"/>
    <property type="match status" value="1"/>
</dbReference>
<feature type="region of interest" description="Disordered" evidence="1">
    <location>
        <begin position="551"/>
        <end position="582"/>
    </location>
</feature>
<reference evidence="3" key="2">
    <citation type="journal article" date="2022" name="Elife">
        <title>Obligate sexual reproduction of a homothallic fungus closely related to the Cryptococcus pathogenic species complex.</title>
        <authorList>
            <person name="Passer A.R."/>
            <person name="Clancey S.A."/>
            <person name="Shea T."/>
            <person name="David-Palma M."/>
            <person name="Averette A.F."/>
            <person name="Boekhout T."/>
            <person name="Porcel B.M."/>
            <person name="Nowrousian M."/>
            <person name="Cuomo C.A."/>
            <person name="Sun S."/>
            <person name="Heitman J."/>
            <person name="Coelho M.A."/>
        </authorList>
    </citation>
    <scope>NUCLEOTIDE SEQUENCE</scope>
    <source>
        <strain evidence="3">CBS 7841</strain>
    </source>
</reference>
<organism evidence="3 4">
    <name type="scientific">Cryptococcus depauperatus CBS 7841</name>
    <dbReference type="NCBI Taxonomy" id="1295531"/>
    <lineage>
        <taxon>Eukaryota</taxon>
        <taxon>Fungi</taxon>
        <taxon>Dikarya</taxon>
        <taxon>Basidiomycota</taxon>
        <taxon>Agaricomycotina</taxon>
        <taxon>Tremellomycetes</taxon>
        <taxon>Tremellales</taxon>
        <taxon>Cryptococcaceae</taxon>
        <taxon>Cryptococcus</taxon>
    </lineage>
</organism>
<evidence type="ECO:0000256" key="1">
    <source>
        <dbReference type="SAM" id="MobiDB-lite"/>
    </source>
</evidence>
<gene>
    <name evidence="3" type="ORF">L203_105108</name>
</gene>
<dbReference type="EMBL" id="CP143789">
    <property type="protein sequence ID" value="WVN89878.1"/>
    <property type="molecule type" value="Genomic_DNA"/>
</dbReference>
<feature type="region of interest" description="Disordered" evidence="1">
    <location>
        <begin position="48"/>
        <end position="208"/>
    </location>
</feature>
<evidence type="ECO:0000313" key="4">
    <source>
        <dbReference type="Proteomes" id="UP000094043"/>
    </source>
</evidence>
<feature type="region of interest" description="Disordered" evidence="1">
    <location>
        <begin position="221"/>
        <end position="374"/>
    </location>
</feature>
<dbReference type="Proteomes" id="UP000094043">
    <property type="component" value="Chromosome 6"/>
</dbReference>
<dbReference type="RefSeq" id="XP_066070578.1">
    <property type="nucleotide sequence ID" value="XM_066214481.1"/>
</dbReference>
<name>A0AAJ8M355_9TREE</name>
<feature type="compositionally biased region" description="Basic and acidic residues" evidence="1">
    <location>
        <begin position="310"/>
        <end position="321"/>
    </location>
</feature>
<dbReference type="GeneID" id="91089317"/>
<dbReference type="Gene3D" id="1.10.8.10">
    <property type="entry name" value="DNA helicase RuvA subunit, C-terminal domain"/>
    <property type="match status" value="1"/>
</dbReference>
<proteinExistence type="predicted"/>
<dbReference type="KEGG" id="cdep:91089317"/>
<dbReference type="InterPro" id="IPR014729">
    <property type="entry name" value="Rossmann-like_a/b/a_fold"/>
</dbReference>
<reference evidence="3" key="1">
    <citation type="submission" date="2016-06" db="EMBL/GenBank/DDBJ databases">
        <authorList>
            <person name="Cuomo C."/>
            <person name="Litvintseva A."/>
            <person name="Heitman J."/>
            <person name="Chen Y."/>
            <person name="Sun S."/>
            <person name="Springer D."/>
            <person name="Dromer F."/>
            <person name="Young S."/>
            <person name="Zeng Q."/>
            <person name="Chapman S."/>
            <person name="Gujja S."/>
            <person name="Saif S."/>
            <person name="Birren B."/>
        </authorList>
    </citation>
    <scope>NUCLEOTIDE SEQUENCE</scope>
    <source>
        <strain evidence="3">CBS 7841</strain>
    </source>
</reference>
<feature type="compositionally biased region" description="Polar residues" evidence="1">
    <location>
        <begin position="254"/>
        <end position="287"/>
    </location>
</feature>
<dbReference type="PROSITE" id="PS50030">
    <property type="entry name" value="UBA"/>
    <property type="match status" value="1"/>
</dbReference>
<dbReference type="Pfam" id="PF00582">
    <property type="entry name" value="Usp"/>
    <property type="match status" value="1"/>
</dbReference>
<feature type="compositionally biased region" description="Polar residues" evidence="1">
    <location>
        <begin position="108"/>
        <end position="119"/>
    </location>
</feature>
<feature type="compositionally biased region" description="Acidic residues" evidence="1">
    <location>
        <begin position="352"/>
        <end position="374"/>
    </location>
</feature>
<feature type="domain" description="UBA" evidence="2">
    <location>
        <begin position="2"/>
        <end position="44"/>
    </location>
</feature>
<dbReference type="PANTHER" id="PTHR46100:SF4">
    <property type="entry name" value="USPA DOMAIN-CONTAINING PROTEIN"/>
    <property type="match status" value="1"/>
</dbReference>
<dbReference type="InterPro" id="IPR009060">
    <property type="entry name" value="UBA-like_sf"/>
</dbReference>
<feature type="compositionally biased region" description="Low complexity" evidence="1">
    <location>
        <begin position="74"/>
        <end position="86"/>
    </location>
</feature>
<dbReference type="Gene3D" id="3.40.50.620">
    <property type="entry name" value="HUPs"/>
    <property type="match status" value="1"/>
</dbReference>
<dbReference type="PRINTS" id="PR01438">
    <property type="entry name" value="UNVRSLSTRESS"/>
</dbReference>
<sequence length="602" mass="64922">MSTQSQMEMMAQLKALGISEKTAHYALFKTDNDIAKAADYALSGAAGKDEVSFPQVSGEASPPSLPTPSEGATSPILSSSSRPSLGSRRKISFTKSETANDHAGSKAPPNQKNSPSSGSMKLWSKGSISSLSGKFKKQSLVDTVDDGKNLDGEAADTDLVDKERGRSRFKRAKSVSLTKKEHKLTETVPSPSPPNSYPLTSAPSRDNAAYDDQASNLILGAIDRGRPSTPTGPADVRKFGSTGNALAGLGRRTATASNGGVDTTTVKTPEKTPASTPSRASFLQSSKPVGRVEQSLKRRAPSPFFRARRARDQARAREKSPEVQALSKDNYAISEPESAGGQRIYRPQVSAYEDDSGSEDGEIEVEADAETEDESAGIVLPDDDEGILDEDGKIVFDRETEENTEANALFYERNTPGLERALAADEMGEHRDDSDNRSHLDYFGEEVEQDPLGEGPNRQTTSLLLVKQVTGLLQRTRLQITVTCQFVHAKNARHMLLDLIDFLEPTMAIVGSRGLGKLQGILLGSTSHYLVQKSSVPVMVARRRLLRPLRKTNPANLRHSPRVSLASASIEKTASSKQEDDVVDVAQEEGTTGEATIARQKL</sequence>
<dbReference type="AlphaFoldDB" id="A0AAJ8M355"/>
<dbReference type="SUPFAM" id="SSF52402">
    <property type="entry name" value="Adenine nucleotide alpha hydrolases-like"/>
    <property type="match status" value="1"/>
</dbReference>
<evidence type="ECO:0000313" key="3">
    <source>
        <dbReference type="EMBL" id="WVN89878.1"/>
    </source>
</evidence>
<accession>A0AAJ8M355</accession>
<protein>
    <recommendedName>
        <fullName evidence="2">UBA domain-containing protein</fullName>
    </recommendedName>
</protein>
<evidence type="ECO:0000259" key="2">
    <source>
        <dbReference type="PROSITE" id="PS50030"/>
    </source>
</evidence>
<dbReference type="PANTHER" id="PTHR46100">
    <property type="entry name" value="IMP2'P"/>
    <property type="match status" value="1"/>
</dbReference>
<dbReference type="InterPro" id="IPR015940">
    <property type="entry name" value="UBA"/>
</dbReference>
<keyword evidence="4" id="KW-1185">Reference proteome</keyword>
<reference evidence="3" key="3">
    <citation type="submission" date="2024-01" db="EMBL/GenBank/DDBJ databases">
        <authorList>
            <person name="Coelho M.A."/>
            <person name="David-Palma M."/>
            <person name="Shea T."/>
            <person name="Sun S."/>
            <person name="Cuomo C.A."/>
            <person name="Heitman J."/>
        </authorList>
    </citation>
    <scope>NUCLEOTIDE SEQUENCE</scope>
    <source>
        <strain evidence="3">CBS 7841</strain>
    </source>
</reference>
<feature type="compositionally biased region" description="Polar residues" evidence="1">
    <location>
        <begin position="566"/>
        <end position="576"/>
    </location>
</feature>
<dbReference type="CDD" id="cd23659">
    <property type="entry name" value="USP_At3g01520-like"/>
    <property type="match status" value="1"/>
</dbReference>